<organism evidence="2 3">
    <name type="scientific">Butyricicoccus pullicaecorum</name>
    <dbReference type="NCBI Taxonomy" id="501571"/>
    <lineage>
        <taxon>Bacteria</taxon>
        <taxon>Bacillati</taxon>
        <taxon>Bacillota</taxon>
        <taxon>Clostridia</taxon>
        <taxon>Eubacteriales</taxon>
        <taxon>Butyricicoccaceae</taxon>
        <taxon>Butyricicoccus</taxon>
    </lineage>
</organism>
<dbReference type="EMBL" id="NFKK01000020">
    <property type="protein sequence ID" value="OUP51573.1"/>
    <property type="molecule type" value="Genomic_DNA"/>
</dbReference>
<dbReference type="Proteomes" id="UP000195897">
    <property type="component" value="Unassembled WGS sequence"/>
</dbReference>
<reference evidence="3" key="1">
    <citation type="submission" date="2017-04" db="EMBL/GenBank/DDBJ databases">
        <title>Function of individual gut microbiota members based on whole genome sequencing of pure cultures obtained from chicken caecum.</title>
        <authorList>
            <person name="Medvecky M."/>
            <person name="Cejkova D."/>
            <person name="Polansky O."/>
            <person name="Karasova D."/>
            <person name="Kubasova T."/>
            <person name="Cizek A."/>
            <person name="Rychlik I."/>
        </authorList>
    </citation>
    <scope>NUCLEOTIDE SEQUENCE [LARGE SCALE GENOMIC DNA]</scope>
    <source>
        <strain evidence="3">An180</strain>
    </source>
</reference>
<evidence type="ECO:0000313" key="3">
    <source>
        <dbReference type="Proteomes" id="UP000195897"/>
    </source>
</evidence>
<accession>A0A1Y4L454</accession>
<gene>
    <name evidence="2" type="ORF">B5F17_12665</name>
</gene>
<evidence type="ECO:0000256" key="1">
    <source>
        <dbReference type="SAM" id="MobiDB-lite"/>
    </source>
</evidence>
<comment type="caution">
    <text evidence="2">The sequence shown here is derived from an EMBL/GenBank/DDBJ whole genome shotgun (WGS) entry which is preliminary data.</text>
</comment>
<protein>
    <recommendedName>
        <fullName evidence="4">Replication protein</fullName>
    </recommendedName>
</protein>
<evidence type="ECO:0008006" key="4">
    <source>
        <dbReference type="Google" id="ProtNLM"/>
    </source>
</evidence>
<sequence length="243" mass="28305">MQYAFDMDLAQQYGVPEAIFVHRLYWWVRDNAANGRNYRDGHYWTYDSLNALTEIFPCWSRRQIEGIINRCREKGLILTAAYSQDKRDRTTWYTVTETVIQAYEPIPTASPKRGNAFHEMVKCNTPNCDNHFTERGNVYNEHLEDQLEDEREGAPAQEEPAKPAEDGRKGYGEFGNVRLTDDEIARLTARWTPNQVAAEIEALSAYMKSEGKRYRDHYATLLRWLKKDYPPAQPTGRVLIDED</sequence>
<proteinExistence type="predicted"/>
<evidence type="ECO:0000313" key="2">
    <source>
        <dbReference type="EMBL" id="OUP51573.1"/>
    </source>
</evidence>
<feature type="region of interest" description="Disordered" evidence="1">
    <location>
        <begin position="144"/>
        <end position="174"/>
    </location>
</feature>
<feature type="compositionally biased region" description="Basic and acidic residues" evidence="1">
    <location>
        <begin position="159"/>
        <end position="171"/>
    </location>
</feature>
<name>A0A1Y4L454_9FIRM</name>
<dbReference type="AlphaFoldDB" id="A0A1Y4L454"/>